<dbReference type="InterPro" id="IPR029071">
    <property type="entry name" value="Ubiquitin-like_domsf"/>
</dbReference>
<feature type="repeat" description="ANK" evidence="3">
    <location>
        <begin position="280"/>
        <end position="301"/>
    </location>
</feature>
<dbReference type="SUPFAM" id="SSF48403">
    <property type="entry name" value="Ankyrin repeat"/>
    <property type="match status" value="1"/>
</dbReference>
<gene>
    <name evidence="6" type="ORF">AMON00008_LOCUS6492</name>
</gene>
<feature type="compositionally biased region" description="Polar residues" evidence="4">
    <location>
        <begin position="1"/>
        <end position="10"/>
    </location>
</feature>
<dbReference type="PANTHER" id="PTHR24198">
    <property type="entry name" value="ANKYRIN REPEAT AND PROTEIN KINASE DOMAIN-CONTAINING PROTEIN"/>
    <property type="match status" value="1"/>
</dbReference>
<dbReference type="Gene3D" id="1.25.40.20">
    <property type="entry name" value="Ankyrin repeat-containing domain"/>
    <property type="match status" value="2"/>
</dbReference>
<feature type="region of interest" description="Disordered" evidence="4">
    <location>
        <begin position="1"/>
        <end position="47"/>
    </location>
</feature>
<feature type="domain" description="Ubiquitin-like" evidence="5">
    <location>
        <begin position="51"/>
        <end position="121"/>
    </location>
</feature>
<accession>A0A7S4PZF3</accession>
<dbReference type="InterPro" id="IPR002110">
    <property type="entry name" value="Ankyrin_rpt"/>
</dbReference>
<evidence type="ECO:0000256" key="1">
    <source>
        <dbReference type="ARBA" id="ARBA00022737"/>
    </source>
</evidence>
<dbReference type="SMART" id="SM00213">
    <property type="entry name" value="UBQ"/>
    <property type="match status" value="1"/>
</dbReference>
<keyword evidence="2 3" id="KW-0040">ANK repeat</keyword>
<sequence length="334" mass="36407">MTPQAYTRSFSPEGGTLAAAAASMTGAGGEPRSRSRSRSCDRSPPAAPATVRLRITQISGTLLTELDVEELERIDDVKKKLARVAEAPRKYIRLLFGARELQDERTVSEEGLSQEATLVIVRCALEACSLLAVPEDDPLLVPFFINSGADPNETDENGWSALHWASHRGQVATGEALLACEEFEAVNQQDIGRMTALHSFAHHGHVNLCRAIVNRSDFSVLNDRASNGNTALHWAARSSHADVCEAVWHLHRFLDSRGAARPRRLQGHPHFDAVDELTNNGETALHWAALNGRLEVCKLLLGRLDAAVPDVEGMTALDGAQRHGHKAVCELLRS</sequence>
<evidence type="ECO:0000256" key="3">
    <source>
        <dbReference type="PROSITE-ProRule" id="PRU00023"/>
    </source>
</evidence>
<dbReference type="Pfam" id="PF12796">
    <property type="entry name" value="Ank_2"/>
    <property type="match status" value="2"/>
</dbReference>
<evidence type="ECO:0000256" key="2">
    <source>
        <dbReference type="ARBA" id="ARBA00023043"/>
    </source>
</evidence>
<dbReference type="SMART" id="SM00248">
    <property type="entry name" value="ANK"/>
    <property type="match status" value="4"/>
</dbReference>
<dbReference type="AlphaFoldDB" id="A0A7S4PZF3"/>
<dbReference type="Pfam" id="PF00240">
    <property type="entry name" value="ubiquitin"/>
    <property type="match status" value="1"/>
</dbReference>
<dbReference type="InterPro" id="IPR000626">
    <property type="entry name" value="Ubiquitin-like_dom"/>
</dbReference>
<dbReference type="InterPro" id="IPR036770">
    <property type="entry name" value="Ankyrin_rpt-contain_sf"/>
</dbReference>
<keyword evidence="1" id="KW-0677">Repeat</keyword>
<feature type="compositionally biased region" description="Low complexity" evidence="4">
    <location>
        <begin position="14"/>
        <end position="25"/>
    </location>
</feature>
<evidence type="ECO:0000256" key="4">
    <source>
        <dbReference type="SAM" id="MobiDB-lite"/>
    </source>
</evidence>
<dbReference type="EMBL" id="HBNR01009833">
    <property type="protein sequence ID" value="CAE4566873.1"/>
    <property type="molecule type" value="Transcribed_RNA"/>
</dbReference>
<dbReference type="PROSITE" id="PS50053">
    <property type="entry name" value="UBIQUITIN_2"/>
    <property type="match status" value="1"/>
</dbReference>
<protein>
    <recommendedName>
        <fullName evidence="5">Ubiquitin-like domain-containing protein</fullName>
    </recommendedName>
</protein>
<evidence type="ECO:0000259" key="5">
    <source>
        <dbReference type="PROSITE" id="PS50053"/>
    </source>
</evidence>
<evidence type="ECO:0000313" key="6">
    <source>
        <dbReference type="EMBL" id="CAE4566873.1"/>
    </source>
</evidence>
<dbReference type="SUPFAM" id="SSF54236">
    <property type="entry name" value="Ubiquitin-like"/>
    <property type="match status" value="1"/>
</dbReference>
<dbReference type="Gene3D" id="3.10.20.90">
    <property type="entry name" value="Phosphatidylinositol 3-kinase Catalytic Subunit, Chain A, domain 1"/>
    <property type="match status" value="1"/>
</dbReference>
<reference evidence="6" key="1">
    <citation type="submission" date="2021-01" db="EMBL/GenBank/DDBJ databases">
        <authorList>
            <person name="Corre E."/>
            <person name="Pelletier E."/>
            <person name="Niang G."/>
            <person name="Scheremetjew M."/>
            <person name="Finn R."/>
            <person name="Kale V."/>
            <person name="Holt S."/>
            <person name="Cochrane G."/>
            <person name="Meng A."/>
            <person name="Brown T."/>
            <person name="Cohen L."/>
        </authorList>
    </citation>
    <scope>NUCLEOTIDE SEQUENCE</scope>
    <source>
        <strain evidence="6">CCMP3105</strain>
    </source>
</reference>
<organism evidence="6">
    <name type="scientific">Alexandrium monilatum</name>
    <dbReference type="NCBI Taxonomy" id="311494"/>
    <lineage>
        <taxon>Eukaryota</taxon>
        <taxon>Sar</taxon>
        <taxon>Alveolata</taxon>
        <taxon>Dinophyceae</taxon>
        <taxon>Gonyaulacales</taxon>
        <taxon>Pyrocystaceae</taxon>
        <taxon>Alexandrium</taxon>
    </lineage>
</organism>
<proteinExistence type="predicted"/>
<dbReference type="Pfam" id="PF13637">
    <property type="entry name" value="Ank_4"/>
    <property type="match status" value="1"/>
</dbReference>
<dbReference type="CDD" id="cd17039">
    <property type="entry name" value="Ubl_ubiquitin_like"/>
    <property type="match status" value="1"/>
</dbReference>
<dbReference type="PROSITE" id="PS50088">
    <property type="entry name" value="ANK_REPEAT"/>
    <property type="match status" value="1"/>
</dbReference>
<dbReference type="PANTHER" id="PTHR24198:SF165">
    <property type="entry name" value="ANKYRIN REPEAT-CONTAINING PROTEIN-RELATED"/>
    <property type="match status" value="1"/>
</dbReference>
<dbReference type="PROSITE" id="PS50297">
    <property type="entry name" value="ANK_REP_REGION"/>
    <property type="match status" value="1"/>
</dbReference>
<name>A0A7S4PZF3_9DINO</name>